<sequence length="95" mass="10731">MKDRVWARKVTARRLLTPVNVHGLDFAESVGLVDRLLLMLRSAIRDGVCDGAAATVAEAERRRISSHGSNGKSWREFWMGRETASYGECGERKRR</sequence>
<evidence type="ECO:0000313" key="1">
    <source>
        <dbReference type="EMBL" id="KAK7347552.1"/>
    </source>
</evidence>
<reference evidence="1 2" key="1">
    <citation type="submission" date="2024-01" db="EMBL/GenBank/DDBJ databases">
        <title>The genomes of 5 underutilized Papilionoideae crops provide insights into root nodulation and disease resistanc.</title>
        <authorList>
            <person name="Jiang F."/>
        </authorList>
    </citation>
    <scope>NUCLEOTIDE SEQUENCE [LARGE SCALE GENOMIC DNA]</scope>
    <source>
        <strain evidence="1">JINMINGXINNONG_FW02</strain>
        <tissue evidence="1">Leaves</tissue>
    </source>
</reference>
<gene>
    <name evidence="1" type="ORF">VNO80_22086</name>
</gene>
<organism evidence="1 2">
    <name type="scientific">Phaseolus coccineus</name>
    <name type="common">Scarlet runner bean</name>
    <name type="synonym">Phaseolus multiflorus</name>
    <dbReference type="NCBI Taxonomy" id="3886"/>
    <lineage>
        <taxon>Eukaryota</taxon>
        <taxon>Viridiplantae</taxon>
        <taxon>Streptophyta</taxon>
        <taxon>Embryophyta</taxon>
        <taxon>Tracheophyta</taxon>
        <taxon>Spermatophyta</taxon>
        <taxon>Magnoliopsida</taxon>
        <taxon>eudicotyledons</taxon>
        <taxon>Gunneridae</taxon>
        <taxon>Pentapetalae</taxon>
        <taxon>rosids</taxon>
        <taxon>fabids</taxon>
        <taxon>Fabales</taxon>
        <taxon>Fabaceae</taxon>
        <taxon>Papilionoideae</taxon>
        <taxon>50 kb inversion clade</taxon>
        <taxon>NPAAA clade</taxon>
        <taxon>indigoferoid/millettioid clade</taxon>
        <taxon>Phaseoleae</taxon>
        <taxon>Phaseolus</taxon>
    </lineage>
</organism>
<dbReference type="EMBL" id="JAYMYR010000008">
    <property type="protein sequence ID" value="KAK7347552.1"/>
    <property type="molecule type" value="Genomic_DNA"/>
</dbReference>
<proteinExistence type="predicted"/>
<dbReference type="AlphaFoldDB" id="A0AAN9QTN3"/>
<evidence type="ECO:0000313" key="2">
    <source>
        <dbReference type="Proteomes" id="UP001374584"/>
    </source>
</evidence>
<comment type="caution">
    <text evidence="1">The sequence shown here is derived from an EMBL/GenBank/DDBJ whole genome shotgun (WGS) entry which is preliminary data.</text>
</comment>
<keyword evidence="2" id="KW-1185">Reference proteome</keyword>
<accession>A0AAN9QTN3</accession>
<protein>
    <submittedName>
        <fullName evidence="1">Uncharacterized protein</fullName>
    </submittedName>
</protein>
<dbReference type="Proteomes" id="UP001374584">
    <property type="component" value="Unassembled WGS sequence"/>
</dbReference>
<name>A0AAN9QTN3_PHACN</name>